<sequence length="199" mass="22956">MNDDPDSAVLLQRWRDGDEQAAELIFIRYVNRLAGLARSRLSEKMQRRIDPDDVVQSVYRSFFRQARDGDYRLERSGDLWRLLAGITINKTLGQVEYHRAAKRSIDGETEDLGDTASRQMPPTMMAREPTIEEALMLSDEIEALMKPLSPIERQCLELRLQDLSTTEIAVAIECSPRTVRRMLERIKEQLASRFQDGKD</sequence>
<evidence type="ECO:0000256" key="1">
    <source>
        <dbReference type="ARBA" id="ARBA00023015"/>
    </source>
</evidence>
<dbReference type="SUPFAM" id="SSF46894">
    <property type="entry name" value="C-terminal effector domain of the bipartite response regulators"/>
    <property type="match status" value="1"/>
</dbReference>
<evidence type="ECO:0000259" key="5">
    <source>
        <dbReference type="Pfam" id="PF07638"/>
    </source>
</evidence>
<dbReference type="SUPFAM" id="SSF88946">
    <property type="entry name" value="Sigma2 domain of RNA polymerase sigma factors"/>
    <property type="match status" value="1"/>
</dbReference>
<accession>A0A5C6AGL3</accession>
<keyword evidence="1" id="KW-0805">Transcription regulation</keyword>
<dbReference type="RefSeq" id="WP_146577954.1">
    <property type="nucleotide sequence ID" value="NZ_SJPM01000004.1"/>
</dbReference>
<feature type="domain" description="RNA polymerase sigma-70 ECF-like HTH" evidence="5">
    <location>
        <begin position="9"/>
        <end position="193"/>
    </location>
</feature>
<dbReference type="InterPro" id="IPR013325">
    <property type="entry name" value="RNA_pol_sigma_r2"/>
</dbReference>
<organism evidence="6 7">
    <name type="scientific">Neorhodopirellula pilleata</name>
    <dbReference type="NCBI Taxonomy" id="2714738"/>
    <lineage>
        <taxon>Bacteria</taxon>
        <taxon>Pseudomonadati</taxon>
        <taxon>Planctomycetota</taxon>
        <taxon>Planctomycetia</taxon>
        <taxon>Pirellulales</taxon>
        <taxon>Pirellulaceae</taxon>
        <taxon>Neorhodopirellula</taxon>
    </lineage>
</organism>
<evidence type="ECO:0000256" key="3">
    <source>
        <dbReference type="ARBA" id="ARBA00023125"/>
    </source>
</evidence>
<evidence type="ECO:0000313" key="6">
    <source>
        <dbReference type="EMBL" id="TWT97353.1"/>
    </source>
</evidence>
<dbReference type="AlphaFoldDB" id="A0A5C6AGL3"/>
<evidence type="ECO:0000256" key="2">
    <source>
        <dbReference type="ARBA" id="ARBA00023082"/>
    </source>
</evidence>
<dbReference type="Proteomes" id="UP000316213">
    <property type="component" value="Unassembled WGS sequence"/>
</dbReference>
<gene>
    <name evidence="6" type="primary">rpoE_2</name>
    <name evidence="6" type="ORF">Pla100_25050</name>
</gene>
<dbReference type="PANTHER" id="PTHR43133">
    <property type="entry name" value="RNA POLYMERASE ECF-TYPE SIGMA FACTO"/>
    <property type="match status" value="1"/>
</dbReference>
<dbReference type="InterPro" id="IPR036388">
    <property type="entry name" value="WH-like_DNA-bd_sf"/>
</dbReference>
<dbReference type="Pfam" id="PF07638">
    <property type="entry name" value="Sigma70_ECF"/>
    <property type="match status" value="1"/>
</dbReference>
<dbReference type="GO" id="GO:0006352">
    <property type="term" value="P:DNA-templated transcription initiation"/>
    <property type="evidence" value="ECO:0007669"/>
    <property type="project" value="InterPro"/>
</dbReference>
<keyword evidence="3" id="KW-0238">DNA-binding</keyword>
<dbReference type="InterPro" id="IPR016032">
    <property type="entry name" value="Sig_transdc_resp-reg_C-effctor"/>
</dbReference>
<protein>
    <submittedName>
        <fullName evidence="6">ECF RNA polymerase sigma-E factor</fullName>
    </submittedName>
</protein>
<dbReference type="OrthoDB" id="280689at2"/>
<dbReference type="Gene3D" id="1.10.1740.10">
    <property type="match status" value="1"/>
</dbReference>
<dbReference type="EMBL" id="SJPM01000004">
    <property type="protein sequence ID" value="TWT97353.1"/>
    <property type="molecule type" value="Genomic_DNA"/>
</dbReference>
<dbReference type="NCBIfam" id="TIGR02937">
    <property type="entry name" value="sigma70-ECF"/>
    <property type="match status" value="1"/>
</dbReference>
<dbReference type="InterPro" id="IPR039425">
    <property type="entry name" value="RNA_pol_sigma-70-like"/>
</dbReference>
<keyword evidence="7" id="KW-1185">Reference proteome</keyword>
<name>A0A5C6AGL3_9BACT</name>
<keyword evidence="2" id="KW-0731">Sigma factor</keyword>
<dbReference type="InterPro" id="IPR053812">
    <property type="entry name" value="HTH_Sigma70_ECF-like"/>
</dbReference>
<evidence type="ECO:0000256" key="4">
    <source>
        <dbReference type="ARBA" id="ARBA00023163"/>
    </source>
</evidence>
<dbReference type="Gene3D" id="1.10.10.10">
    <property type="entry name" value="Winged helix-like DNA-binding domain superfamily/Winged helix DNA-binding domain"/>
    <property type="match status" value="1"/>
</dbReference>
<keyword evidence="4" id="KW-0804">Transcription</keyword>
<dbReference type="PANTHER" id="PTHR43133:SF8">
    <property type="entry name" value="RNA POLYMERASE SIGMA FACTOR HI_1459-RELATED"/>
    <property type="match status" value="1"/>
</dbReference>
<dbReference type="GO" id="GO:0016987">
    <property type="term" value="F:sigma factor activity"/>
    <property type="evidence" value="ECO:0007669"/>
    <property type="project" value="UniProtKB-KW"/>
</dbReference>
<reference evidence="6 7" key="1">
    <citation type="submission" date="2019-02" db="EMBL/GenBank/DDBJ databases">
        <title>Deep-cultivation of Planctomycetes and their phenomic and genomic characterization uncovers novel biology.</title>
        <authorList>
            <person name="Wiegand S."/>
            <person name="Jogler M."/>
            <person name="Boedeker C."/>
            <person name="Pinto D."/>
            <person name="Vollmers J."/>
            <person name="Rivas-Marin E."/>
            <person name="Kohn T."/>
            <person name="Peeters S.H."/>
            <person name="Heuer A."/>
            <person name="Rast P."/>
            <person name="Oberbeckmann S."/>
            <person name="Bunk B."/>
            <person name="Jeske O."/>
            <person name="Meyerdierks A."/>
            <person name="Storesund J.E."/>
            <person name="Kallscheuer N."/>
            <person name="Luecker S."/>
            <person name="Lage O.M."/>
            <person name="Pohl T."/>
            <person name="Merkel B.J."/>
            <person name="Hornburger P."/>
            <person name="Mueller R.-W."/>
            <person name="Bruemmer F."/>
            <person name="Labrenz M."/>
            <person name="Spormann A.M."/>
            <person name="Op Den Camp H."/>
            <person name="Overmann J."/>
            <person name="Amann R."/>
            <person name="Jetten M.S.M."/>
            <person name="Mascher T."/>
            <person name="Medema M.H."/>
            <person name="Devos D.P."/>
            <person name="Kaster A.-K."/>
            <person name="Ovreas L."/>
            <person name="Rohde M."/>
            <person name="Galperin M.Y."/>
            <person name="Jogler C."/>
        </authorList>
    </citation>
    <scope>NUCLEOTIDE SEQUENCE [LARGE SCALE GENOMIC DNA]</scope>
    <source>
        <strain evidence="6 7">Pla100</strain>
    </source>
</reference>
<evidence type="ECO:0000313" key="7">
    <source>
        <dbReference type="Proteomes" id="UP000316213"/>
    </source>
</evidence>
<dbReference type="GO" id="GO:0003677">
    <property type="term" value="F:DNA binding"/>
    <property type="evidence" value="ECO:0007669"/>
    <property type="project" value="UniProtKB-KW"/>
</dbReference>
<comment type="caution">
    <text evidence="6">The sequence shown here is derived from an EMBL/GenBank/DDBJ whole genome shotgun (WGS) entry which is preliminary data.</text>
</comment>
<dbReference type="InterPro" id="IPR014284">
    <property type="entry name" value="RNA_pol_sigma-70_dom"/>
</dbReference>
<proteinExistence type="predicted"/>